<protein>
    <submittedName>
        <fullName evidence="2">Bifunctional deaminase-reductase domain-containing protein</fullName>
    </submittedName>
</protein>
<evidence type="ECO:0000313" key="2">
    <source>
        <dbReference type="EMBL" id="EMA36869.1"/>
    </source>
</evidence>
<keyword evidence="3" id="KW-1185">Reference proteome</keyword>
<organism evidence="2 3">
    <name type="scientific">Halococcus hamelinensis 100A6</name>
    <dbReference type="NCBI Taxonomy" id="1132509"/>
    <lineage>
        <taxon>Archaea</taxon>
        <taxon>Methanobacteriati</taxon>
        <taxon>Methanobacteriota</taxon>
        <taxon>Stenosarchaea group</taxon>
        <taxon>Halobacteria</taxon>
        <taxon>Halobacteriales</taxon>
        <taxon>Halococcaceae</taxon>
        <taxon>Halococcus</taxon>
    </lineage>
</organism>
<evidence type="ECO:0000259" key="1">
    <source>
        <dbReference type="Pfam" id="PF01872"/>
    </source>
</evidence>
<dbReference type="Gene3D" id="3.40.430.10">
    <property type="entry name" value="Dihydrofolate Reductase, subunit A"/>
    <property type="match status" value="1"/>
</dbReference>
<dbReference type="InterPro" id="IPR050765">
    <property type="entry name" value="Riboflavin_Biosynth_HTPR"/>
</dbReference>
<dbReference type="eggNOG" id="arCOG01490">
    <property type="taxonomic scope" value="Archaea"/>
</dbReference>
<dbReference type="OrthoDB" id="7348at2157"/>
<feature type="domain" description="Bacterial bifunctional deaminase-reductase C-terminal" evidence="1">
    <location>
        <begin position="30"/>
        <end position="213"/>
    </location>
</feature>
<dbReference type="EMBL" id="AOMB01000037">
    <property type="protein sequence ID" value="EMA36869.1"/>
    <property type="molecule type" value="Genomic_DNA"/>
</dbReference>
<dbReference type="GO" id="GO:0009231">
    <property type="term" value="P:riboflavin biosynthetic process"/>
    <property type="evidence" value="ECO:0007669"/>
    <property type="project" value="InterPro"/>
</dbReference>
<dbReference type="Proteomes" id="UP000011566">
    <property type="component" value="Unassembled WGS sequence"/>
</dbReference>
<proteinExistence type="predicted"/>
<dbReference type="PANTHER" id="PTHR38011:SF2">
    <property type="entry name" value="BIFUNCTIONAL DEAMINASE-REDUCTASE DOMAIN PROTEIN"/>
    <property type="match status" value="1"/>
</dbReference>
<dbReference type="GO" id="GO:0008703">
    <property type="term" value="F:5-amino-6-(5-phosphoribosylamino)uracil reductase activity"/>
    <property type="evidence" value="ECO:0007669"/>
    <property type="project" value="InterPro"/>
</dbReference>
<gene>
    <name evidence="2" type="ORF">C447_13427</name>
</gene>
<dbReference type="InterPro" id="IPR002734">
    <property type="entry name" value="RibDG_C"/>
</dbReference>
<dbReference type="PANTHER" id="PTHR38011">
    <property type="entry name" value="DIHYDROFOLATE REDUCTASE FAMILY PROTEIN (AFU_ORTHOLOGUE AFUA_8G06820)"/>
    <property type="match status" value="1"/>
</dbReference>
<dbReference type="Pfam" id="PF01872">
    <property type="entry name" value="RibD_C"/>
    <property type="match status" value="1"/>
</dbReference>
<sequence length="235" mass="25667">MNWADEAISCSRVMRAMGISHTNDSTGRLAVQTFLTLDGVMQAPGGPEEDRDGGFDQGGWTVNYWDEQMGEVMDEQMNEGDALLLGRRTYDIFAAHWPNIDPEDDPTAAKLNDVPKYVASRDLSDVEWENSTLLEGDVAEAVLGLKGKYEGQTISVSGSQNLIQTLLKHDLVDEFWLWVFPVVVGGGKRLFGEGTVPAAFELSGAETSSTGVQMLRYERAGEIDHGSFALDDTAA</sequence>
<evidence type="ECO:0000313" key="3">
    <source>
        <dbReference type="Proteomes" id="UP000011566"/>
    </source>
</evidence>
<accession>M0LWX6</accession>
<dbReference type="SUPFAM" id="SSF53597">
    <property type="entry name" value="Dihydrofolate reductase-like"/>
    <property type="match status" value="1"/>
</dbReference>
<reference evidence="2 3" key="1">
    <citation type="journal article" date="2014" name="PLoS Genet.">
        <title>Phylogenetically driven sequencing of extremely halophilic archaea reveals strategies for static and dynamic osmo-response.</title>
        <authorList>
            <person name="Becker E.A."/>
            <person name="Seitzer P.M."/>
            <person name="Tritt A."/>
            <person name="Larsen D."/>
            <person name="Krusor M."/>
            <person name="Yao A.I."/>
            <person name="Wu D."/>
            <person name="Madern D."/>
            <person name="Eisen J.A."/>
            <person name="Darling A.E."/>
            <person name="Facciotti M.T."/>
        </authorList>
    </citation>
    <scope>NUCLEOTIDE SEQUENCE [LARGE SCALE GENOMIC DNA]</scope>
    <source>
        <strain evidence="2 3">100A6</strain>
    </source>
</reference>
<name>M0LWX6_9EURY</name>
<dbReference type="AlphaFoldDB" id="M0LWX6"/>
<dbReference type="InterPro" id="IPR024072">
    <property type="entry name" value="DHFR-like_dom_sf"/>
</dbReference>
<dbReference type="PATRIC" id="fig|1132509.6.peg.3114"/>
<comment type="caution">
    <text evidence="2">The sequence shown here is derived from an EMBL/GenBank/DDBJ whole genome shotgun (WGS) entry which is preliminary data.</text>
</comment>